<dbReference type="Proteomes" id="UP000068905">
    <property type="component" value="Chromosome"/>
</dbReference>
<dbReference type="RefSeq" id="WP_020025141.1">
    <property type="nucleotide sequence ID" value="NZ_CP006911.1"/>
</dbReference>
<dbReference type="KEGG" id="tsn:W908_01380"/>
<dbReference type="HAMAP" id="MF_01369_B">
    <property type="entry name" value="Ribosomal_uL23_B"/>
    <property type="match status" value="1"/>
</dbReference>
<gene>
    <name evidence="6" type="primary">rplW</name>
    <name evidence="7" type="ORF">W908_01380</name>
</gene>
<evidence type="ECO:0000256" key="5">
    <source>
        <dbReference type="ARBA" id="ARBA00023274"/>
    </source>
</evidence>
<keyword evidence="5 6" id="KW-0687">Ribonucleoprotein</keyword>
<evidence type="ECO:0000256" key="4">
    <source>
        <dbReference type="ARBA" id="ARBA00022980"/>
    </source>
</evidence>
<evidence type="ECO:0000313" key="7">
    <source>
        <dbReference type="EMBL" id="ALE01372.1"/>
    </source>
</evidence>
<comment type="subunit">
    <text evidence="6">Part of the 50S ribosomal subunit. Contacts protein L29, and trigger factor when it is bound to the ribosome.</text>
</comment>
<evidence type="ECO:0000256" key="3">
    <source>
        <dbReference type="ARBA" id="ARBA00022884"/>
    </source>
</evidence>
<sequence length="96" mass="10529">MNQEKVLSVLLGPIVSEKTTLATANNQYVFKVRTDSNKREISAAVEELFGVTVEGVTTSNVKGKKKIYRGKTGQRVNWKKAVVRVSEGQMIDATAS</sequence>
<dbReference type="EMBL" id="CP006911">
    <property type="protein sequence ID" value="ALE01372.1"/>
    <property type="molecule type" value="Genomic_DNA"/>
</dbReference>
<keyword evidence="2 6" id="KW-0699">rRNA-binding</keyword>
<dbReference type="GO" id="GO:0005840">
    <property type="term" value="C:ribosome"/>
    <property type="evidence" value="ECO:0007669"/>
    <property type="project" value="UniProtKB-KW"/>
</dbReference>
<dbReference type="Gene3D" id="3.30.70.330">
    <property type="match status" value="1"/>
</dbReference>
<dbReference type="FunFam" id="3.30.70.330:FF:000001">
    <property type="entry name" value="50S ribosomal protein L23"/>
    <property type="match status" value="1"/>
</dbReference>
<dbReference type="PANTHER" id="PTHR11620">
    <property type="entry name" value="60S RIBOSOMAL PROTEIN L23A"/>
    <property type="match status" value="1"/>
</dbReference>
<dbReference type="GO" id="GO:1990904">
    <property type="term" value="C:ribonucleoprotein complex"/>
    <property type="evidence" value="ECO:0007669"/>
    <property type="project" value="UniProtKB-KW"/>
</dbReference>
<dbReference type="GO" id="GO:0003735">
    <property type="term" value="F:structural constituent of ribosome"/>
    <property type="evidence" value="ECO:0007669"/>
    <property type="project" value="InterPro"/>
</dbReference>
<evidence type="ECO:0000313" key="8">
    <source>
        <dbReference type="Proteomes" id="UP000068905"/>
    </source>
</evidence>
<protein>
    <recommendedName>
        <fullName evidence="6">Large ribosomal subunit protein uL23</fullName>
    </recommendedName>
</protein>
<keyword evidence="4 6" id="KW-0689">Ribosomal protein</keyword>
<dbReference type="OrthoDB" id="9793353at2"/>
<comment type="similarity">
    <text evidence="1 6">Belongs to the universal ribosomal protein uL23 family.</text>
</comment>
<keyword evidence="8" id="KW-1185">Reference proteome</keyword>
<dbReference type="NCBIfam" id="NF004363">
    <property type="entry name" value="PRK05738.2-4"/>
    <property type="match status" value="1"/>
</dbReference>
<comment type="function">
    <text evidence="6">One of the early assembly proteins it binds 23S rRNA. One of the proteins that surrounds the polypeptide exit tunnel on the outside of the ribosome. Forms the main docking site for trigger factor binding to the ribosome.</text>
</comment>
<dbReference type="SUPFAM" id="SSF54189">
    <property type="entry name" value="Ribosomal proteins S24e, L23 and L15e"/>
    <property type="match status" value="1"/>
</dbReference>
<dbReference type="GO" id="GO:0006412">
    <property type="term" value="P:translation"/>
    <property type="evidence" value="ECO:0007669"/>
    <property type="project" value="UniProtKB-UniRule"/>
</dbReference>
<name>A0A0M4LNJ5_9GAMM</name>
<dbReference type="Pfam" id="PF00276">
    <property type="entry name" value="Ribosomal_L23"/>
    <property type="match status" value="1"/>
</dbReference>
<dbReference type="STRING" id="1125411.W908_01380"/>
<accession>A0A0M4LNJ5</accession>
<dbReference type="InterPro" id="IPR012677">
    <property type="entry name" value="Nucleotide-bd_a/b_plait_sf"/>
</dbReference>
<evidence type="ECO:0000256" key="2">
    <source>
        <dbReference type="ARBA" id="ARBA00022730"/>
    </source>
</evidence>
<dbReference type="GO" id="GO:0019843">
    <property type="term" value="F:rRNA binding"/>
    <property type="evidence" value="ECO:0007669"/>
    <property type="project" value="UniProtKB-UniRule"/>
</dbReference>
<dbReference type="NCBIfam" id="NF004359">
    <property type="entry name" value="PRK05738.1-3"/>
    <property type="match status" value="1"/>
</dbReference>
<organism evidence="7 8">
    <name type="scientific">Candidatus Pseudothioglobus singularis PS1</name>
    <dbReference type="NCBI Taxonomy" id="1125411"/>
    <lineage>
        <taxon>Bacteria</taxon>
        <taxon>Pseudomonadati</taxon>
        <taxon>Pseudomonadota</taxon>
        <taxon>Gammaproteobacteria</taxon>
        <taxon>Candidatus Pseudothioglobaceae</taxon>
        <taxon>Candidatus Pseudothioglobus</taxon>
    </lineage>
</organism>
<evidence type="ECO:0000256" key="1">
    <source>
        <dbReference type="ARBA" id="ARBA00006700"/>
    </source>
</evidence>
<dbReference type="AlphaFoldDB" id="A0A0M4LNJ5"/>
<dbReference type="InterPro" id="IPR013025">
    <property type="entry name" value="Ribosomal_uL23-like"/>
</dbReference>
<reference evidence="7 8" key="1">
    <citation type="journal article" date="2015" name="Genome Announc.">
        <title>Genome Sequence of 'Candidatus Thioglobus singularis' Strain PS1, a Mixotroph from the SUP05 Clade of Marine Gammaproteobacteria.</title>
        <authorList>
            <person name="Marshall K.T."/>
            <person name="Morris R.M."/>
        </authorList>
    </citation>
    <scope>NUCLEOTIDE SEQUENCE [LARGE SCALE GENOMIC DNA]</scope>
    <source>
        <strain evidence="7 8">PS1</strain>
    </source>
</reference>
<proteinExistence type="inferred from homology"/>
<dbReference type="InterPro" id="IPR012678">
    <property type="entry name" value="Ribosomal_uL23/eL15/eS24_sf"/>
</dbReference>
<evidence type="ECO:0000256" key="6">
    <source>
        <dbReference type="HAMAP-Rule" id="MF_01369"/>
    </source>
</evidence>
<keyword evidence="3 6" id="KW-0694">RNA-binding</keyword>